<reference evidence="1" key="1">
    <citation type="submission" date="2020-05" db="EMBL/GenBank/DDBJ databases">
        <authorList>
            <person name="Chiriac C."/>
            <person name="Salcher M."/>
            <person name="Ghai R."/>
            <person name="Kavagutti S V."/>
        </authorList>
    </citation>
    <scope>NUCLEOTIDE SEQUENCE</scope>
</reference>
<dbReference type="AlphaFoldDB" id="A0A6J7LPW1"/>
<protein>
    <submittedName>
        <fullName evidence="1">Unannotated protein</fullName>
    </submittedName>
</protein>
<gene>
    <name evidence="1" type="ORF">UFOPK3889_00548</name>
</gene>
<accession>A0A6J7LPW1</accession>
<organism evidence="1">
    <name type="scientific">freshwater metagenome</name>
    <dbReference type="NCBI Taxonomy" id="449393"/>
    <lineage>
        <taxon>unclassified sequences</taxon>
        <taxon>metagenomes</taxon>
        <taxon>ecological metagenomes</taxon>
    </lineage>
</organism>
<proteinExistence type="predicted"/>
<sequence length="254" mass="28013">MSVAACQHFSNCLHQFFNDQTAVANNGHIGTTNLALFGRIDVNVNDLGIGSETADLACDAVIKTRPKVDQQVALLHGSNSRGISVHPRHPQTKWVIVGEGAAGHQGGHDGRSDQFGEFHQDLCGAGFEDATTDIKDWLLGIKNQTRCFFDHPWMTFSCRLVTRQAGQHLFIGWPMPRHLVLQNIFGNVDQHGTGSTSCGDMKSLTHNQRNVIGTHDQFVVFGHAARYANRVALLESIRTNGRSRHLTCNADHRD</sequence>
<evidence type="ECO:0000313" key="1">
    <source>
        <dbReference type="EMBL" id="CAB4970451.1"/>
    </source>
</evidence>
<dbReference type="EMBL" id="CAFBNZ010000080">
    <property type="protein sequence ID" value="CAB4970451.1"/>
    <property type="molecule type" value="Genomic_DNA"/>
</dbReference>
<name>A0A6J7LPW1_9ZZZZ</name>